<evidence type="ECO:0000256" key="2">
    <source>
        <dbReference type="ARBA" id="ARBA00023002"/>
    </source>
</evidence>
<evidence type="ECO:0000313" key="3">
    <source>
        <dbReference type="EMBL" id="CAG9986909.1"/>
    </source>
</evidence>
<protein>
    <submittedName>
        <fullName evidence="3">Uncharacterized protein</fullName>
    </submittedName>
</protein>
<organism evidence="3 4">
    <name type="scientific">Clonostachys byssicola</name>
    <dbReference type="NCBI Taxonomy" id="160290"/>
    <lineage>
        <taxon>Eukaryota</taxon>
        <taxon>Fungi</taxon>
        <taxon>Dikarya</taxon>
        <taxon>Ascomycota</taxon>
        <taxon>Pezizomycotina</taxon>
        <taxon>Sordariomycetes</taxon>
        <taxon>Hypocreomycetidae</taxon>
        <taxon>Hypocreales</taxon>
        <taxon>Bionectriaceae</taxon>
        <taxon>Clonostachys</taxon>
    </lineage>
</organism>
<dbReference type="Proteomes" id="UP000754883">
    <property type="component" value="Unassembled WGS sequence"/>
</dbReference>
<comment type="caution">
    <text evidence="3">The sequence shown here is derived from an EMBL/GenBank/DDBJ whole genome shotgun (WGS) entry which is preliminary data.</text>
</comment>
<sequence>MVSKYEKYYESYKTPRGAGDARPTAQQIIEDEGLVGQWKGKVVMITGASSGIGIETARALATTGAELFLPVRSPDKTKEALNDLIESGKATLMDLELSSLYSVRKCAEAFLARKQKLNLLICNAGLMSCPEGRTEDGFETQFGVNHLAHFLLFNLLKDALIAGSTPDFNSRVIMLSSSAHRFGSVNFKNLTFEGEYDPHKAYAQSKTANLWMANHIDRLFGDKGVHAWSVNPSVVQTGLGRFLDDAQVQAAFADEKTAKEARSIPQGAAPTIYAAVAKELEGKGGKYTENCNIVGPQINSGIYDEGYAPWAYDEASEKELWQVSLKMVGLE</sequence>
<dbReference type="Pfam" id="PF00106">
    <property type="entry name" value="adh_short"/>
    <property type="match status" value="1"/>
</dbReference>
<dbReference type="SUPFAM" id="SSF51735">
    <property type="entry name" value="NAD(P)-binding Rossmann-fold domains"/>
    <property type="match status" value="1"/>
</dbReference>
<accession>A0A9N9UBG9</accession>
<evidence type="ECO:0000313" key="4">
    <source>
        <dbReference type="Proteomes" id="UP000754883"/>
    </source>
</evidence>
<keyword evidence="2" id="KW-0560">Oxidoreductase</keyword>
<proteinExistence type="inferred from homology"/>
<dbReference type="OrthoDB" id="191139at2759"/>
<dbReference type="PRINTS" id="PR00081">
    <property type="entry name" value="GDHRDH"/>
</dbReference>
<dbReference type="InterPro" id="IPR036291">
    <property type="entry name" value="NAD(P)-bd_dom_sf"/>
</dbReference>
<dbReference type="EMBL" id="CABFNO020001406">
    <property type="protein sequence ID" value="CAG9986909.1"/>
    <property type="molecule type" value="Genomic_DNA"/>
</dbReference>
<evidence type="ECO:0000256" key="1">
    <source>
        <dbReference type="ARBA" id="ARBA00006484"/>
    </source>
</evidence>
<dbReference type="GO" id="GO:0016491">
    <property type="term" value="F:oxidoreductase activity"/>
    <property type="evidence" value="ECO:0007669"/>
    <property type="project" value="UniProtKB-KW"/>
</dbReference>
<reference evidence="3" key="1">
    <citation type="submission" date="2021-10" db="EMBL/GenBank/DDBJ databases">
        <authorList>
            <person name="Piombo E."/>
        </authorList>
    </citation>
    <scope>NUCLEOTIDE SEQUENCE</scope>
</reference>
<gene>
    <name evidence="3" type="ORF">CBYS24578_00017827</name>
</gene>
<dbReference type="PANTHER" id="PTHR24320:SF272">
    <property type="entry name" value="NAD(P)-BINDING ROSSMANN-FOLD SUPERFAMILY PROTEIN"/>
    <property type="match status" value="1"/>
</dbReference>
<dbReference type="AlphaFoldDB" id="A0A9N9UBG9"/>
<name>A0A9N9UBG9_9HYPO</name>
<dbReference type="Gene3D" id="3.40.50.720">
    <property type="entry name" value="NAD(P)-binding Rossmann-like Domain"/>
    <property type="match status" value="1"/>
</dbReference>
<dbReference type="PANTHER" id="PTHR24320">
    <property type="entry name" value="RETINOL DEHYDROGENASE"/>
    <property type="match status" value="1"/>
</dbReference>
<keyword evidence="4" id="KW-1185">Reference proteome</keyword>
<dbReference type="InterPro" id="IPR002347">
    <property type="entry name" value="SDR_fam"/>
</dbReference>
<comment type="similarity">
    <text evidence="1">Belongs to the short-chain dehydrogenases/reductases (SDR) family.</text>
</comment>